<evidence type="ECO:0000256" key="5">
    <source>
        <dbReference type="ARBA" id="ARBA00023136"/>
    </source>
</evidence>
<keyword evidence="5 6" id="KW-0472">Membrane</keyword>
<feature type="transmembrane region" description="Helical" evidence="6">
    <location>
        <begin position="116"/>
        <end position="136"/>
    </location>
</feature>
<dbReference type="InterPro" id="IPR036259">
    <property type="entry name" value="MFS_trans_sf"/>
</dbReference>
<feature type="domain" description="Major facilitator superfamily (MFS) profile" evidence="7">
    <location>
        <begin position="21"/>
        <end position="399"/>
    </location>
</feature>
<evidence type="ECO:0000256" key="1">
    <source>
        <dbReference type="ARBA" id="ARBA00004651"/>
    </source>
</evidence>
<feature type="transmembrane region" description="Helical" evidence="6">
    <location>
        <begin position="312"/>
        <end position="332"/>
    </location>
</feature>
<dbReference type="PROSITE" id="PS50850">
    <property type="entry name" value="MFS"/>
    <property type="match status" value="1"/>
</dbReference>
<feature type="transmembrane region" description="Helical" evidence="6">
    <location>
        <begin position="375"/>
        <end position="393"/>
    </location>
</feature>
<evidence type="ECO:0000259" key="7">
    <source>
        <dbReference type="PROSITE" id="PS50850"/>
    </source>
</evidence>
<sequence>MANSQIPEFTCVGRERPSWTQLAVLLASGALSSAAGSMVAPVFPEVIDTLKVSPWWAGWLVSIHTLTLALATPLLGLAAGRLGHRRVLVGSLVGYALFGVLGSWSQHFGTMFLCRAMVGFASGGIAAVSIGVLSSLYHGSARTKMMGYVTSALASSTVFFPLLGGWVGSQNWRYAFWLHGTALPVAIAALLFLQVPAALHPLNGDLKNNAALVNLVQRRGVIAIFLALALASALFYVVVVYAPLYLKAAMNAPPLINGTVLATRAIGAAVVSAFGATKLAHWLGARTAIALGFFLMSLSLFTIPLVLTPTLIVVSALPFGIGFGIVMPNLYDRLSTYAPTAQQTVLLGLGTGISSLGQFLSPALFGPAWAMVQEGIFFVAAGCGFSLCLVTALRQQQSPE</sequence>
<dbReference type="GO" id="GO:0005886">
    <property type="term" value="C:plasma membrane"/>
    <property type="evidence" value="ECO:0007669"/>
    <property type="project" value="UniProtKB-SubCell"/>
</dbReference>
<keyword evidence="9" id="KW-1185">Reference proteome</keyword>
<evidence type="ECO:0000256" key="4">
    <source>
        <dbReference type="ARBA" id="ARBA00022989"/>
    </source>
</evidence>
<evidence type="ECO:0000313" key="9">
    <source>
        <dbReference type="Proteomes" id="UP000031561"/>
    </source>
</evidence>
<feature type="transmembrane region" description="Helical" evidence="6">
    <location>
        <begin position="288"/>
        <end position="306"/>
    </location>
</feature>
<dbReference type="Proteomes" id="UP000031561">
    <property type="component" value="Unassembled WGS sequence"/>
</dbReference>
<feature type="transmembrane region" description="Helical" evidence="6">
    <location>
        <begin position="87"/>
        <end position="104"/>
    </location>
</feature>
<keyword evidence="3 6" id="KW-0812">Transmembrane</keyword>
<feature type="transmembrane region" description="Helical" evidence="6">
    <location>
        <begin position="22"/>
        <end position="43"/>
    </location>
</feature>
<dbReference type="EMBL" id="JTHE03000024">
    <property type="protein sequence ID" value="MCM1981947.1"/>
    <property type="molecule type" value="Genomic_DNA"/>
</dbReference>
<proteinExistence type="predicted"/>
<dbReference type="PANTHER" id="PTHR43124:SF3">
    <property type="entry name" value="CHLORAMPHENICOL EFFLUX PUMP RV0191"/>
    <property type="match status" value="1"/>
</dbReference>
<feature type="transmembrane region" description="Helical" evidence="6">
    <location>
        <begin position="255"/>
        <end position="276"/>
    </location>
</feature>
<evidence type="ECO:0000256" key="6">
    <source>
        <dbReference type="SAM" id="Phobius"/>
    </source>
</evidence>
<feature type="transmembrane region" description="Helical" evidence="6">
    <location>
        <begin position="344"/>
        <end position="369"/>
    </location>
</feature>
<keyword evidence="4 6" id="KW-1133">Transmembrane helix</keyword>
<comment type="caution">
    <text evidence="8">The sequence shown here is derived from an EMBL/GenBank/DDBJ whole genome shotgun (WGS) entry which is preliminary data.</text>
</comment>
<dbReference type="AlphaFoldDB" id="A0ABD4SZQ3"/>
<dbReference type="Gene3D" id="1.20.1250.20">
    <property type="entry name" value="MFS general substrate transporter like domains"/>
    <property type="match status" value="1"/>
</dbReference>
<dbReference type="Pfam" id="PF07690">
    <property type="entry name" value="MFS_1"/>
    <property type="match status" value="1"/>
</dbReference>
<dbReference type="InterPro" id="IPR001958">
    <property type="entry name" value="Tet-R_TetA/multi-R_MdtG-like"/>
</dbReference>
<reference evidence="8 9" key="1">
    <citation type="journal article" date="2015" name="Genome Announc.">
        <title>Draft Genome Sequence of Filamentous Marine Cyanobacterium Lyngbya confervoides Strain BDU141951.</title>
        <authorList>
            <person name="Chandrababunaidu M.M."/>
            <person name="Sen D."/>
            <person name="Tripathy S."/>
        </authorList>
    </citation>
    <scope>NUCLEOTIDE SEQUENCE [LARGE SCALE GENOMIC DNA]</scope>
    <source>
        <strain evidence="8 9">BDU141951</strain>
    </source>
</reference>
<evidence type="ECO:0000256" key="2">
    <source>
        <dbReference type="ARBA" id="ARBA00022475"/>
    </source>
</evidence>
<dbReference type="InterPro" id="IPR050189">
    <property type="entry name" value="MFS_Efflux_Transporters"/>
</dbReference>
<protein>
    <submittedName>
        <fullName evidence="8">MFS transporter</fullName>
    </submittedName>
</protein>
<feature type="transmembrane region" description="Helical" evidence="6">
    <location>
        <begin position="174"/>
        <end position="199"/>
    </location>
</feature>
<gene>
    <name evidence="8" type="ORF">QQ91_0003750</name>
</gene>
<dbReference type="SUPFAM" id="SSF103473">
    <property type="entry name" value="MFS general substrate transporter"/>
    <property type="match status" value="1"/>
</dbReference>
<evidence type="ECO:0000256" key="3">
    <source>
        <dbReference type="ARBA" id="ARBA00022692"/>
    </source>
</evidence>
<feature type="transmembrane region" description="Helical" evidence="6">
    <location>
        <begin position="148"/>
        <end position="168"/>
    </location>
</feature>
<dbReference type="InterPro" id="IPR011701">
    <property type="entry name" value="MFS"/>
</dbReference>
<evidence type="ECO:0000313" key="8">
    <source>
        <dbReference type="EMBL" id="MCM1981947.1"/>
    </source>
</evidence>
<feature type="transmembrane region" description="Helical" evidence="6">
    <location>
        <begin position="220"/>
        <end position="243"/>
    </location>
</feature>
<feature type="transmembrane region" description="Helical" evidence="6">
    <location>
        <begin position="55"/>
        <end position="75"/>
    </location>
</feature>
<keyword evidence="2" id="KW-1003">Cell membrane</keyword>
<dbReference type="PRINTS" id="PR01035">
    <property type="entry name" value="TCRTETA"/>
</dbReference>
<organism evidence="8 9">
    <name type="scientific">Lyngbya confervoides BDU141951</name>
    <dbReference type="NCBI Taxonomy" id="1574623"/>
    <lineage>
        <taxon>Bacteria</taxon>
        <taxon>Bacillati</taxon>
        <taxon>Cyanobacteriota</taxon>
        <taxon>Cyanophyceae</taxon>
        <taxon>Oscillatoriophycideae</taxon>
        <taxon>Oscillatoriales</taxon>
        <taxon>Microcoleaceae</taxon>
        <taxon>Lyngbya</taxon>
    </lineage>
</organism>
<dbReference type="InterPro" id="IPR020846">
    <property type="entry name" value="MFS_dom"/>
</dbReference>
<dbReference type="RefSeq" id="WP_166280225.1">
    <property type="nucleotide sequence ID" value="NZ_JTHE03000024.1"/>
</dbReference>
<dbReference type="PANTHER" id="PTHR43124">
    <property type="entry name" value="PURINE EFFLUX PUMP PBUE"/>
    <property type="match status" value="1"/>
</dbReference>
<accession>A0ABD4SZQ3</accession>
<comment type="subcellular location">
    <subcellularLocation>
        <location evidence="1">Cell membrane</location>
        <topology evidence="1">Multi-pass membrane protein</topology>
    </subcellularLocation>
</comment>
<name>A0ABD4SZQ3_9CYAN</name>